<dbReference type="STRING" id="1387353.BSF38_03565"/>
<keyword evidence="1" id="KW-0732">Signal</keyword>
<dbReference type="GO" id="GO:0020037">
    <property type="term" value="F:heme binding"/>
    <property type="evidence" value="ECO:0007669"/>
    <property type="project" value="InterPro"/>
</dbReference>
<feature type="domain" description="DUF1553" evidence="3">
    <location>
        <begin position="542"/>
        <end position="798"/>
    </location>
</feature>
<evidence type="ECO:0000313" key="5">
    <source>
        <dbReference type="EMBL" id="APW62033.1"/>
    </source>
</evidence>
<dbReference type="Pfam" id="PF07587">
    <property type="entry name" value="PSD1"/>
    <property type="match status" value="1"/>
</dbReference>
<dbReference type="RefSeq" id="WP_076347819.1">
    <property type="nucleotide sequence ID" value="NZ_CP019082.1"/>
</dbReference>
<dbReference type="SUPFAM" id="SSF46626">
    <property type="entry name" value="Cytochrome c"/>
    <property type="match status" value="1"/>
</dbReference>
<dbReference type="PANTHER" id="PTHR35889">
    <property type="entry name" value="CYCLOINULO-OLIGOSACCHARIDE FRUCTANOTRANSFERASE-RELATED"/>
    <property type="match status" value="1"/>
</dbReference>
<dbReference type="GO" id="GO:0009055">
    <property type="term" value="F:electron transfer activity"/>
    <property type="evidence" value="ECO:0007669"/>
    <property type="project" value="InterPro"/>
</dbReference>
<evidence type="ECO:0000259" key="4">
    <source>
        <dbReference type="Pfam" id="PF07635"/>
    </source>
</evidence>
<reference evidence="6" key="1">
    <citation type="submission" date="2016-12" db="EMBL/GenBank/DDBJ databases">
        <title>Comparative genomics of four Isosphaeraceae planctomycetes: a common pool of plasmids and glycoside hydrolase genes.</title>
        <authorList>
            <person name="Ivanova A."/>
        </authorList>
    </citation>
    <scope>NUCLEOTIDE SEQUENCE [LARGE SCALE GENOMIC DNA]</scope>
    <source>
        <strain evidence="6">PX4</strain>
    </source>
</reference>
<dbReference type="InterPro" id="IPR011444">
    <property type="entry name" value="DUF1549"/>
</dbReference>
<dbReference type="Pfam" id="PF07635">
    <property type="entry name" value="PSCyt1"/>
    <property type="match status" value="1"/>
</dbReference>
<feature type="domain" description="Cytochrome C Planctomycete-type" evidence="4">
    <location>
        <begin position="57"/>
        <end position="117"/>
    </location>
</feature>
<evidence type="ECO:0000259" key="2">
    <source>
        <dbReference type="Pfam" id="PF07583"/>
    </source>
</evidence>
<feature type="chain" id="PRO_5012888635" description="Cytochrome c domain-containing protein" evidence="1">
    <location>
        <begin position="34"/>
        <end position="853"/>
    </location>
</feature>
<evidence type="ECO:0000313" key="6">
    <source>
        <dbReference type="Proteomes" id="UP000186309"/>
    </source>
</evidence>
<protein>
    <recommendedName>
        <fullName evidence="7">Cytochrome c domain-containing protein</fullName>
    </recommendedName>
</protein>
<dbReference type="EMBL" id="CP019082">
    <property type="protein sequence ID" value="APW62033.1"/>
    <property type="molecule type" value="Genomic_DNA"/>
</dbReference>
<dbReference type="InterPro" id="IPR036909">
    <property type="entry name" value="Cyt_c-like_dom_sf"/>
</dbReference>
<evidence type="ECO:0000256" key="1">
    <source>
        <dbReference type="SAM" id="SignalP"/>
    </source>
</evidence>
<dbReference type="KEGG" id="pbor:BSF38_03565"/>
<dbReference type="Pfam" id="PF07583">
    <property type="entry name" value="PSCyt2"/>
    <property type="match status" value="1"/>
</dbReference>
<sequence length="853" mass="94707">MNRSFPSCHALSRRQVVCFAALCLVASWGRTAAADGPPPPDDVEYNRDVRPILSKNCFPCHGTDESKRARGLRLDLHDEAVKTLKSGETAITPGDPDSSALLDRLIEEDETLRMPPKKTGPRLSPDEIAILRKWIEKGAKYAEHWALIAPKAVEPPKVADASWPRGGLDRFILARIERAGLKPSPEADRATLLRRVSLDLRGLPPTPQELKRFLDDDAPGAYERAVDRFLDDPSFGERWARMWLDLARYADSAGYGSDPLRTIWGYRDWVVNAFNTNKPYDQFTVEQIAGDLLPNSDVEQKLATAFHRNTMTNTEGGTDDEEFRIAAIKDRVDTTMQVWMGLTMGCAKCHTHKYDPITHDDYYSFFAIFNQTADNDQPDESPVLPLPSPEAHARIKEIDAQIAALRPKLDAPIPNEAEARAKWEAGLTASPDHEPARKDVPKDVLAIVDLPASKRSPEQIQALVKHYLSIAPELKPVRDEIAKLEKSKPEIPTLPVMVELPKEKRRITKVLLKGNFLDPGNVVEAAVPKALHPMPSNAPVDRLAVAKWLVDRNNPLTARVAVNRYWAQLFGAGIVETEEDFGTQGELPSHPELLDWLAVEFMDSGWNVKAMIRRMVVSATYRQSSKVTAEHLARDPKNRLLARAPRIRLEAEMVRDQALALSGLLDRKIGGPSVFPPQPDGLWQAAFNGQRTWATSPGGDKHRRALYTFWRRTIPYPSMAAFDAPSREICAIKRVRTNTPLQALVTLNDPVYIEAAQALARRIVREGGAGVDDRVRYALELCTGRPARPEQVAQVVALYNGERARYADDKAAALSLATEPLGPLPDGADPAELAGWTAVANVLLNLDAVLTRG</sequence>
<gene>
    <name evidence="5" type="ORF">BSF38_03565</name>
</gene>
<name>A0A1U7CT29_9BACT</name>
<feature type="domain" description="DUF1549" evidence="2">
    <location>
        <begin position="168"/>
        <end position="373"/>
    </location>
</feature>
<organism evidence="5 6">
    <name type="scientific">Paludisphaera borealis</name>
    <dbReference type="NCBI Taxonomy" id="1387353"/>
    <lineage>
        <taxon>Bacteria</taxon>
        <taxon>Pseudomonadati</taxon>
        <taxon>Planctomycetota</taxon>
        <taxon>Planctomycetia</taxon>
        <taxon>Isosphaerales</taxon>
        <taxon>Isosphaeraceae</taxon>
        <taxon>Paludisphaera</taxon>
    </lineage>
</organism>
<dbReference type="InterPro" id="IPR022655">
    <property type="entry name" value="DUF1553"/>
</dbReference>
<dbReference type="OrthoDB" id="127107at2"/>
<dbReference type="AlphaFoldDB" id="A0A1U7CT29"/>
<evidence type="ECO:0008006" key="7">
    <source>
        <dbReference type="Google" id="ProtNLM"/>
    </source>
</evidence>
<keyword evidence="6" id="KW-1185">Reference proteome</keyword>
<proteinExistence type="predicted"/>
<feature type="signal peptide" evidence="1">
    <location>
        <begin position="1"/>
        <end position="33"/>
    </location>
</feature>
<accession>A0A1U7CT29</accession>
<dbReference type="InterPro" id="IPR011429">
    <property type="entry name" value="Cyt_c_Planctomycete-type"/>
</dbReference>
<evidence type="ECO:0000259" key="3">
    <source>
        <dbReference type="Pfam" id="PF07587"/>
    </source>
</evidence>
<dbReference type="Proteomes" id="UP000186309">
    <property type="component" value="Chromosome"/>
</dbReference>
<dbReference type="PANTHER" id="PTHR35889:SF3">
    <property type="entry name" value="F-BOX DOMAIN-CONTAINING PROTEIN"/>
    <property type="match status" value="1"/>
</dbReference>